<protein>
    <submittedName>
        <fullName evidence="3">Uncharacterized protein</fullName>
    </submittedName>
</protein>
<keyword evidence="2" id="KW-0732">Signal</keyword>
<reference evidence="3 4" key="1">
    <citation type="submission" date="2018-12" db="EMBL/GenBank/DDBJ databases">
        <title>Hymenobacter gummosus sp. nov., isolated from a spring.</title>
        <authorList>
            <person name="Nie L."/>
        </authorList>
    </citation>
    <scope>NUCLEOTIDE SEQUENCE [LARGE SCALE GENOMIC DNA]</scope>
    <source>
        <strain evidence="3 4">KCTC 52166</strain>
    </source>
</reference>
<keyword evidence="1" id="KW-1133">Transmembrane helix</keyword>
<feature type="transmembrane region" description="Helical" evidence="1">
    <location>
        <begin position="119"/>
        <end position="137"/>
    </location>
</feature>
<gene>
    <name evidence="3" type="ORF">EJV47_11820</name>
</gene>
<evidence type="ECO:0000256" key="2">
    <source>
        <dbReference type="SAM" id="SignalP"/>
    </source>
</evidence>
<keyword evidence="4" id="KW-1185">Reference proteome</keyword>
<dbReference type="AlphaFoldDB" id="A0A3S0JEV1"/>
<sequence>MKKTPSASTAAAASALLLTLLLTSSSANCQTTKSVTLSVAQAAKIEDSLRVLPVVRQEARQWRLAAGAYRRSADSLQRAAALQQDVGRSYQKSLSDQQQLLTSETAEKTEWRSKARKRGVIIALLVGLSAVLAVIAAG</sequence>
<evidence type="ECO:0000256" key="1">
    <source>
        <dbReference type="SAM" id="Phobius"/>
    </source>
</evidence>
<name>A0A3S0JEV1_9BACT</name>
<evidence type="ECO:0000313" key="3">
    <source>
        <dbReference type="EMBL" id="RTQ50305.1"/>
    </source>
</evidence>
<dbReference type="RefSeq" id="WP_126693354.1">
    <property type="nucleotide sequence ID" value="NZ_RXOF01000005.1"/>
</dbReference>
<feature type="signal peptide" evidence="2">
    <location>
        <begin position="1"/>
        <end position="29"/>
    </location>
</feature>
<keyword evidence="1" id="KW-0472">Membrane</keyword>
<organism evidence="3 4">
    <name type="scientific">Hymenobacter gummosus</name>
    <dbReference type="NCBI Taxonomy" id="1776032"/>
    <lineage>
        <taxon>Bacteria</taxon>
        <taxon>Pseudomonadati</taxon>
        <taxon>Bacteroidota</taxon>
        <taxon>Cytophagia</taxon>
        <taxon>Cytophagales</taxon>
        <taxon>Hymenobacteraceae</taxon>
        <taxon>Hymenobacter</taxon>
    </lineage>
</organism>
<dbReference type="EMBL" id="RXOF01000005">
    <property type="protein sequence ID" value="RTQ50305.1"/>
    <property type="molecule type" value="Genomic_DNA"/>
</dbReference>
<keyword evidence="1" id="KW-0812">Transmembrane</keyword>
<evidence type="ECO:0000313" key="4">
    <source>
        <dbReference type="Proteomes" id="UP000282184"/>
    </source>
</evidence>
<dbReference type="OrthoDB" id="9894610at2"/>
<accession>A0A3S0JEV1</accession>
<comment type="caution">
    <text evidence="3">The sequence shown here is derived from an EMBL/GenBank/DDBJ whole genome shotgun (WGS) entry which is preliminary data.</text>
</comment>
<dbReference type="Proteomes" id="UP000282184">
    <property type="component" value="Unassembled WGS sequence"/>
</dbReference>
<proteinExistence type="predicted"/>
<feature type="chain" id="PRO_5018712899" evidence="2">
    <location>
        <begin position="30"/>
        <end position="138"/>
    </location>
</feature>